<protein>
    <submittedName>
        <fullName evidence="1">Uncharacterized protein</fullName>
    </submittedName>
</protein>
<reference evidence="1 2" key="1">
    <citation type="submission" date="2017-03" db="EMBL/GenBank/DDBJ databases">
        <authorList>
            <person name="Safronova V.I."/>
            <person name="Sazanova A.L."/>
            <person name="Chirak E.R."/>
        </authorList>
    </citation>
    <scope>NUCLEOTIDE SEQUENCE [LARGE SCALE GENOMIC DNA]</scope>
    <source>
        <strain evidence="1 2">Tri-43</strain>
    </source>
</reference>
<proteinExistence type="predicted"/>
<dbReference type="AlphaFoldDB" id="A0A4V1P1W3"/>
<comment type="caution">
    <text evidence="1">The sequence shown here is derived from an EMBL/GenBank/DDBJ whole genome shotgun (WGS) entry which is preliminary data.</text>
</comment>
<gene>
    <name evidence="1" type="ORF">B5P46_15150</name>
</gene>
<name>A0A4V1P1W3_RHILE</name>
<accession>A0A4V1P1W3</accession>
<sequence>MPEQEATTGSLFAALLVKCFRLQRHTAFADTAADQLELRRQKTGEDVWHKDVGGFGGFSMAGNEAGNRFPANRCPC</sequence>
<dbReference type="Proteomes" id="UP000290767">
    <property type="component" value="Unassembled WGS sequence"/>
</dbReference>
<evidence type="ECO:0000313" key="2">
    <source>
        <dbReference type="Proteomes" id="UP000290767"/>
    </source>
</evidence>
<organism evidence="1 2">
    <name type="scientific">Rhizobium leguminosarum</name>
    <dbReference type="NCBI Taxonomy" id="384"/>
    <lineage>
        <taxon>Bacteria</taxon>
        <taxon>Pseudomonadati</taxon>
        <taxon>Pseudomonadota</taxon>
        <taxon>Alphaproteobacteria</taxon>
        <taxon>Hyphomicrobiales</taxon>
        <taxon>Rhizobiaceae</taxon>
        <taxon>Rhizobium/Agrobacterium group</taxon>
        <taxon>Rhizobium</taxon>
    </lineage>
</organism>
<dbReference type="EMBL" id="MZMU01000010">
    <property type="protein sequence ID" value="RXT25420.1"/>
    <property type="molecule type" value="Genomic_DNA"/>
</dbReference>
<evidence type="ECO:0000313" key="1">
    <source>
        <dbReference type="EMBL" id="RXT25420.1"/>
    </source>
</evidence>